<dbReference type="InterPro" id="IPR025851">
    <property type="entry name" value="SUKH-4"/>
</dbReference>
<evidence type="ECO:0008006" key="3">
    <source>
        <dbReference type="Google" id="ProtNLM"/>
    </source>
</evidence>
<dbReference type="Pfam" id="PF14435">
    <property type="entry name" value="SUKH-4"/>
    <property type="match status" value="1"/>
</dbReference>
<reference evidence="2" key="1">
    <citation type="submission" date="2016-09" db="EMBL/GenBank/DDBJ databases">
        <title>Streptomyces puniciscabiei strain:TW1S1 Genome sequencing and assembly.</title>
        <authorList>
            <person name="Kim M.-K."/>
            <person name="Kim S.B."/>
        </authorList>
    </citation>
    <scope>NUCLEOTIDE SEQUENCE [LARGE SCALE GENOMIC DNA]</scope>
    <source>
        <strain evidence="2">TW1S1</strain>
    </source>
</reference>
<name>A0A1D7YPX3_9ACTN</name>
<evidence type="ECO:0000313" key="1">
    <source>
        <dbReference type="EMBL" id="AOR37566.1"/>
    </source>
</evidence>
<organism evidence="1 2">
    <name type="scientific">Streptomyces fodineus</name>
    <dbReference type="NCBI Taxonomy" id="1904616"/>
    <lineage>
        <taxon>Bacteria</taxon>
        <taxon>Bacillati</taxon>
        <taxon>Actinomycetota</taxon>
        <taxon>Actinomycetes</taxon>
        <taxon>Kitasatosporales</taxon>
        <taxon>Streptomycetaceae</taxon>
        <taxon>Streptomyces</taxon>
    </lineage>
</organism>
<dbReference type="KEGG" id="spun:BFF78_37235"/>
<proteinExistence type="predicted"/>
<keyword evidence="2" id="KW-1185">Reference proteome</keyword>
<accession>A0A1D7YPX3</accession>
<sequence>MGEPDAREVLGTLGIPVWDNPWFDIDAELAERFGRVEDWDGKLTDRYSVVPTGADKWIGLGMIPYDGLALDPGAGTVYCLPDDSEIYLWNSSLRSFVHFLYLLQLERPHFDAQWESEIEVPYDPEAAQVRVRRAMMSVDPAALDNPDSRWHGILTYIVDPEHHFL</sequence>
<dbReference type="Proteomes" id="UP000094960">
    <property type="component" value="Chromosome"/>
</dbReference>
<dbReference type="AlphaFoldDB" id="A0A1D7YPX3"/>
<evidence type="ECO:0000313" key="2">
    <source>
        <dbReference type="Proteomes" id="UP000094960"/>
    </source>
</evidence>
<dbReference type="EMBL" id="CP017248">
    <property type="protein sequence ID" value="AOR37566.1"/>
    <property type="molecule type" value="Genomic_DNA"/>
</dbReference>
<protein>
    <recommendedName>
        <fullName evidence="3">SUKH-4 immunity protein</fullName>
    </recommendedName>
</protein>
<gene>
    <name evidence="1" type="ORF">BFF78_37235</name>
</gene>